<dbReference type="Gene3D" id="3.80.10.10">
    <property type="entry name" value="Ribonuclease Inhibitor"/>
    <property type="match status" value="1"/>
</dbReference>
<keyword evidence="3" id="KW-1185">Reference proteome</keyword>
<dbReference type="EMBL" id="HG994369">
    <property type="protein sequence ID" value="CAF1928009.1"/>
    <property type="molecule type" value="Genomic_DNA"/>
</dbReference>
<dbReference type="Proteomes" id="UP001295469">
    <property type="component" value="Chromosome C05"/>
</dbReference>
<dbReference type="InterPro" id="IPR032675">
    <property type="entry name" value="LRR_dom_sf"/>
</dbReference>
<evidence type="ECO:0000313" key="1">
    <source>
        <dbReference type="EMBL" id="CAF1928009.1"/>
    </source>
</evidence>
<reference evidence="1" key="3">
    <citation type="submission" date="2021-01" db="EMBL/GenBank/DDBJ databases">
        <authorList>
            <consortium name="Genoscope - CEA"/>
            <person name="William W."/>
        </authorList>
    </citation>
    <scope>NUCLEOTIDE SEQUENCE</scope>
</reference>
<dbReference type="AlphaFoldDB" id="A0A078FJT6"/>
<reference evidence="2 3" key="1">
    <citation type="journal article" date="2014" name="Science">
        <title>Plant genetics. Early allopolyploid evolution in the post-Neolithic Brassica napus oilseed genome.</title>
        <authorList>
            <person name="Chalhoub B."/>
            <person name="Denoeud F."/>
            <person name="Liu S."/>
            <person name="Parkin I.A."/>
            <person name="Tang H."/>
            <person name="Wang X."/>
            <person name="Chiquet J."/>
            <person name="Belcram H."/>
            <person name="Tong C."/>
            <person name="Samans B."/>
            <person name="Correa M."/>
            <person name="Da Silva C."/>
            <person name="Just J."/>
            <person name="Falentin C."/>
            <person name="Koh C.S."/>
            <person name="Le Clainche I."/>
            <person name="Bernard M."/>
            <person name="Bento P."/>
            <person name="Noel B."/>
            <person name="Labadie K."/>
            <person name="Alberti A."/>
            <person name="Charles M."/>
            <person name="Arnaud D."/>
            <person name="Guo H."/>
            <person name="Daviaud C."/>
            <person name="Alamery S."/>
            <person name="Jabbari K."/>
            <person name="Zhao M."/>
            <person name="Edger P.P."/>
            <person name="Chelaifa H."/>
            <person name="Tack D."/>
            <person name="Lassalle G."/>
            <person name="Mestiri I."/>
            <person name="Schnel N."/>
            <person name="Le Paslier M.C."/>
            <person name="Fan G."/>
            <person name="Renault V."/>
            <person name="Bayer P.E."/>
            <person name="Golicz A.A."/>
            <person name="Manoli S."/>
            <person name="Lee T.H."/>
            <person name="Thi V.H."/>
            <person name="Chalabi S."/>
            <person name="Hu Q."/>
            <person name="Fan C."/>
            <person name="Tollenaere R."/>
            <person name="Lu Y."/>
            <person name="Battail C."/>
            <person name="Shen J."/>
            <person name="Sidebottom C.H."/>
            <person name="Wang X."/>
            <person name="Canaguier A."/>
            <person name="Chauveau A."/>
            <person name="Berard A."/>
            <person name="Deniot G."/>
            <person name="Guan M."/>
            <person name="Liu Z."/>
            <person name="Sun F."/>
            <person name="Lim Y.P."/>
            <person name="Lyons E."/>
            <person name="Town C.D."/>
            <person name="Bancroft I."/>
            <person name="Wang X."/>
            <person name="Meng J."/>
            <person name="Ma J."/>
            <person name="Pires J.C."/>
            <person name="King G.J."/>
            <person name="Brunel D."/>
            <person name="Delourme R."/>
            <person name="Renard M."/>
            <person name="Aury J.M."/>
            <person name="Adams K.L."/>
            <person name="Batley J."/>
            <person name="Snowdon R.J."/>
            <person name="Tost J."/>
            <person name="Edwards D."/>
            <person name="Zhou Y."/>
            <person name="Hua W."/>
            <person name="Sharpe A.G."/>
            <person name="Paterson A.H."/>
            <person name="Guan C."/>
            <person name="Wincker P."/>
        </authorList>
    </citation>
    <scope>NUCLEOTIDE SEQUENCE [LARGE SCALE GENOMIC DNA]</scope>
    <source>
        <strain evidence="3">cv. Darmor-bzh</strain>
    </source>
</reference>
<dbReference type="Proteomes" id="UP000028999">
    <property type="component" value="Unassembled WGS sequence"/>
</dbReference>
<evidence type="ECO:0000313" key="2">
    <source>
        <dbReference type="EMBL" id="CDY14690.1"/>
    </source>
</evidence>
<proteinExistence type="predicted"/>
<dbReference type="PaxDb" id="3708-A0A078FJT6"/>
<organism evidence="2 3">
    <name type="scientific">Brassica napus</name>
    <name type="common">Rape</name>
    <dbReference type="NCBI Taxonomy" id="3708"/>
    <lineage>
        <taxon>Eukaryota</taxon>
        <taxon>Viridiplantae</taxon>
        <taxon>Streptophyta</taxon>
        <taxon>Embryophyta</taxon>
        <taxon>Tracheophyta</taxon>
        <taxon>Spermatophyta</taxon>
        <taxon>Magnoliopsida</taxon>
        <taxon>eudicotyledons</taxon>
        <taxon>Gunneridae</taxon>
        <taxon>Pentapetalae</taxon>
        <taxon>rosids</taxon>
        <taxon>malvids</taxon>
        <taxon>Brassicales</taxon>
        <taxon>Brassicaceae</taxon>
        <taxon>Brassiceae</taxon>
        <taxon>Brassica</taxon>
    </lineage>
</organism>
<accession>A0A078FJT6</accession>
<dbReference type="SUPFAM" id="SSF52058">
    <property type="entry name" value="L domain-like"/>
    <property type="match status" value="1"/>
</dbReference>
<protein>
    <submittedName>
        <fullName evidence="1">(rape) hypothetical protein</fullName>
    </submittedName>
    <submittedName>
        <fullName evidence="2">BnaC05g19470D protein</fullName>
    </submittedName>
</protein>
<sequence>MKSSFPGLPSPASTEEEGHASALGIFTLYDCQELKCVPPLPWKLKKLNQANYFSLESISDLSKLQILDELNLTNCEKVDDVPGLEHLKALKRLYMSGCNSRFSVAVKKRLSKASLKMMRNLSLPGNRIPDWFSQGPLTFSPQPNRELRGVILAVGVALNQDDRIMFSYSSQGVDCSFGWVSRVSLVRRPGGRLVIPSLDVRGSECLLTGMLSLPPFHSAVRAYVSVESDTRSTSIRGNETSATRQSLTVEKMDW</sequence>
<dbReference type="EMBL" id="LK032046">
    <property type="protein sequence ID" value="CDY14690.1"/>
    <property type="molecule type" value="Genomic_DNA"/>
</dbReference>
<gene>
    <name evidence="2" type="primary">BnaC05g19470D</name>
    <name evidence="1" type="ORF">DARMORV10_C05P23500.1</name>
    <name evidence="2" type="ORF">GSBRNA2T00084484001</name>
</gene>
<reference evidence="2" key="2">
    <citation type="submission" date="2014-06" db="EMBL/GenBank/DDBJ databases">
        <authorList>
            <person name="Genoscope - CEA"/>
        </authorList>
    </citation>
    <scope>NUCLEOTIDE SEQUENCE</scope>
</reference>
<dbReference type="Gramene" id="CDY14690">
    <property type="protein sequence ID" value="CDY14690"/>
    <property type="gene ID" value="GSBRNA2T00084484001"/>
</dbReference>
<evidence type="ECO:0000313" key="3">
    <source>
        <dbReference type="Proteomes" id="UP000028999"/>
    </source>
</evidence>
<name>A0A078FJT6_BRANA</name>